<gene>
    <name evidence="11" type="ORF">PMEA_00018126</name>
</gene>
<dbReference type="GO" id="GO:0005886">
    <property type="term" value="C:plasma membrane"/>
    <property type="evidence" value="ECO:0007669"/>
    <property type="project" value="TreeGrafter"/>
</dbReference>
<feature type="transmembrane region" description="Helical" evidence="9">
    <location>
        <begin position="49"/>
        <end position="71"/>
    </location>
</feature>
<organism evidence="11 12">
    <name type="scientific">Pocillopora meandrina</name>
    <dbReference type="NCBI Taxonomy" id="46732"/>
    <lineage>
        <taxon>Eukaryota</taxon>
        <taxon>Metazoa</taxon>
        <taxon>Cnidaria</taxon>
        <taxon>Anthozoa</taxon>
        <taxon>Hexacorallia</taxon>
        <taxon>Scleractinia</taxon>
        <taxon>Astrocoeniina</taxon>
        <taxon>Pocilloporidae</taxon>
        <taxon>Pocillopora</taxon>
    </lineage>
</organism>
<feature type="transmembrane region" description="Helical" evidence="9">
    <location>
        <begin position="132"/>
        <end position="153"/>
    </location>
</feature>
<evidence type="ECO:0000256" key="8">
    <source>
        <dbReference type="RuleBase" id="RU000688"/>
    </source>
</evidence>
<dbReference type="Pfam" id="PF00001">
    <property type="entry name" value="7tm_1"/>
    <property type="match status" value="2"/>
</dbReference>
<dbReference type="GO" id="GO:0004930">
    <property type="term" value="F:G protein-coupled receptor activity"/>
    <property type="evidence" value="ECO:0007669"/>
    <property type="project" value="UniProtKB-KW"/>
</dbReference>
<evidence type="ECO:0000256" key="1">
    <source>
        <dbReference type="ARBA" id="ARBA00004141"/>
    </source>
</evidence>
<evidence type="ECO:0000313" key="11">
    <source>
        <dbReference type="EMBL" id="CAH3137540.1"/>
    </source>
</evidence>
<dbReference type="PRINTS" id="PR00237">
    <property type="entry name" value="GPCRRHODOPSN"/>
</dbReference>
<feature type="transmembrane region" description="Helical" evidence="9">
    <location>
        <begin position="627"/>
        <end position="649"/>
    </location>
</feature>
<comment type="similarity">
    <text evidence="8">Belongs to the G-protein coupled receptor 1 family.</text>
</comment>
<name>A0AAU9X6P8_9CNID</name>
<keyword evidence="2 8" id="KW-0812">Transmembrane</keyword>
<keyword evidence="7 8" id="KW-0807">Transducer</keyword>
<dbReference type="SUPFAM" id="SSF81321">
    <property type="entry name" value="Family A G protein-coupled receptor-like"/>
    <property type="match status" value="2"/>
</dbReference>
<feature type="transmembrane region" description="Helical" evidence="9">
    <location>
        <begin position="595"/>
        <end position="615"/>
    </location>
</feature>
<keyword evidence="4 8" id="KW-0297">G-protein coupled receptor</keyword>
<feature type="transmembrane region" description="Helical" evidence="9">
    <location>
        <begin position="541"/>
        <end position="563"/>
    </location>
</feature>
<sequence>MSLFTDTEAAEISLRVAFSFLVLISLVSNSLVCLVVLRNRLMRSAMNYLLVNLACADMVVAIFLIPRYILIQTYQHPTGHTGDYLCKFLTGGNLLWTGAVVSVVSLIAVAVERYFAVLYPHDEKKRITKAKLKFIIPTCWLFSILWNLPVYVIKKYNEDLDFCLEDWPSGWYLNAYSLGWLIVVGILPLSVMTLLYSRVVFKLWVTSSQPVEQSQRAVIKSRKRVTKMVLTVTVVCAVCWLPCLIAYVLDFYGLNSAGDIVHTTTVLLVTLNSAVNPIIYCFQSRQFRRCIKVLLLSPCLMRRTATRTLINRLENGIALLSDYEQVNTMMVLMSKIRASSDPLYRLLTHGESKVFFRLFSSIGFKNTMSLFTDTEAAEISLRVAFSFLVLISLVSNSLVCLVVLRNRLMRSAMNYLLVNLACADMVVAIFLIPRYILIHTYQHPTGHTGDYLCKFLTGGSLLWTGAVVSVVSLIAVAVERYFAVLYPHDEKKRITKAKLKFIIPACWLFSILWNLPLYVLVKYNEDLDFCLEDWPSGWYLNAYSLGWLIVVGILPLSVMTLLYSRVVFKLWVTSSQPVEQSQRAVIKSRKRVTKMVLTVTVVCAVCWLPCLIAYVLDFYGLNSQGDIVSTTTVVLVTLNSAVNPIIYCFQSRQFRRCVKVLLLSPCSMRRTATVGPA</sequence>
<dbReference type="FunFam" id="1.20.1070.10:FF:000368">
    <property type="entry name" value="Predicted protein"/>
    <property type="match status" value="2"/>
</dbReference>
<dbReference type="PANTHER" id="PTHR45695:SF15">
    <property type="entry name" value="OPSIN RH2"/>
    <property type="match status" value="1"/>
</dbReference>
<evidence type="ECO:0000256" key="5">
    <source>
        <dbReference type="ARBA" id="ARBA00023136"/>
    </source>
</evidence>
<accession>A0AAU9X6P8</accession>
<dbReference type="InterPro" id="IPR000276">
    <property type="entry name" value="GPCR_Rhodpsn"/>
</dbReference>
<feature type="transmembrane region" description="Helical" evidence="9">
    <location>
        <begin position="499"/>
        <end position="521"/>
    </location>
</feature>
<feature type="domain" description="G-protein coupled receptors family 1 profile" evidence="10">
    <location>
        <begin position="395"/>
        <end position="647"/>
    </location>
</feature>
<evidence type="ECO:0000256" key="3">
    <source>
        <dbReference type="ARBA" id="ARBA00022989"/>
    </source>
</evidence>
<feature type="transmembrane region" description="Helical" evidence="9">
    <location>
        <begin position="354"/>
        <end position="371"/>
    </location>
</feature>
<protein>
    <recommendedName>
        <fullName evidence="10">G-protein coupled receptors family 1 profile domain-containing protein</fullName>
    </recommendedName>
</protein>
<feature type="transmembrane region" description="Helical" evidence="9">
    <location>
        <begin position="456"/>
        <end position="478"/>
    </location>
</feature>
<evidence type="ECO:0000256" key="6">
    <source>
        <dbReference type="ARBA" id="ARBA00023170"/>
    </source>
</evidence>
<evidence type="ECO:0000256" key="9">
    <source>
        <dbReference type="SAM" id="Phobius"/>
    </source>
</evidence>
<dbReference type="AlphaFoldDB" id="A0AAU9X6P8"/>
<keyword evidence="5 9" id="KW-0472">Membrane</keyword>
<evidence type="ECO:0000256" key="4">
    <source>
        <dbReference type="ARBA" id="ARBA00023040"/>
    </source>
</evidence>
<dbReference type="Gene3D" id="1.20.1070.10">
    <property type="entry name" value="Rhodopsin 7-helix transmembrane proteins"/>
    <property type="match status" value="2"/>
</dbReference>
<dbReference type="PROSITE" id="PS00237">
    <property type="entry name" value="G_PROTEIN_RECEP_F1_1"/>
    <property type="match status" value="2"/>
</dbReference>
<dbReference type="EMBL" id="CALNXJ010000031">
    <property type="protein sequence ID" value="CAH3137540.1"/>
    <property type="molecule type" value="Genomic_DNA"/>
</dbReference>
<feature type="transmembrane region" description="Helical" evidence="9">
    <location>
        <begin position="228"/>
        <end position="248"/>
    </location>
</feature>
<feature type="transmembrane region" description="Helical" evidence="9">
    <location>
        <begin position="383"/>
        <end position="404"/>
    </location>
</feature>
<comment type="caution">
    <text evidence="11">The sequence shown here is derived from an EMBL/GenBank/DDBJ whole genome shotgun (WGS) entry which is preliminary data.</text>
</comment>
<evidence type="ECO:0000256" key="2">
    <source>
        <dbReference type="ARBA" id="ARBA00022692"/>
    </source>
</evidence>
<dbReference type="InterPro" id="IPR017452">
    <property type="entry name" value="GPCR_Rhodpsn_7TM"/>
</dbReference>
<feature type="transmembrane region" description="Helical" evidence="9">
    <location>
        <begin position="416"/>
        <end position="436"/>
    </location>
</feature>
<evidence type="ECO:0000259" key="10">
    <source>
        <dbReference type="PROSITE" id="PS50262"/>
    </source>
</evidence>
<feature type="transmembrane region" description="Helical" evidence="9">
    <location>
        <begin position="91"/>
        <end position="111"/>
    </location>
</feature>
<feature type="domain" description="G-protein coupled receptors family 1 profile" evidence="10">
    <location>
        <begin position="28"/>
        <end position="280"/>
    </location>
</feature>
<feature type="transmembrane region" description="Helical" evidence="9">
    <location>
        <begin position="260"/>
        <end position="282"/>
    </location>
</feature>
<feature type="transmembrane region" description="Helical" evidence="9">
    <location>
        <begin position="173"/>
        <end position="196"/>
    </location>
</feature>
<evidence type="ECO:0000256" key="7">
    <source>
        <dbReference type="ARBA" id="ARBA00023224"/>
    </source>
</evidence>
<evidence type="ECO:0000313" key="12">
    <source>
        <dbReference type="Proteomes" id="UP001159428"/>
    </source>
</evidence>
<dbReference type="PANTHER" id="PTHR45695">
    <property type="entry name" value="LEUCOKININ RECEPTOR-RELATED"/>
    <property type="match status" value="1"/>
</dbReference>
<reference evidence="11 12" key="1">
    <citation type="submission" date="2022-05" db="EMBL/GenBank/DDBJ databases">
        <authorList>
            <consortium name="Genoscope - CEA"/>
            <person name="William W."/>
        </authorList>
    </citation>
    <scope>NUCLEOTIDE SEQUENCE [LARGE SCALE GENOMIC DNA]</scope>
</reference>
<keyword evidence="3 9" id="KW-1133">Transmembrane helix</keyword>
<keyword evidence="6 8" id="KW-0675">Receptor</keyword>
<dbReference type="CDD" id="cd00637">
    <property type="entry name" value="7tm_classA_rhodopsin-like"/>
    <property type="match status" value="2"/>
</dbReference>
<comment type="subcellular location">
    <subcellularLocation>
        <location evidence="1">Membrane</location>
        <topology evidence="1">Multi-pass membrane protein</topology>
    </subcellularLocation>
</comment>
<proteinExistence type="inferred from homology"/>
<dbReference type="SMART" id="SM01381">
    <property type="entry name" value="7TM_GPCR_Srsx"/>
    <property type="match status" value="1"/>
</dbReference>
<dbReference type="Proteomes" id="UP001159428">
    <property type="component" value="Unassembled WGS sequence"/>
</dbReference>
<keyword evidence="12" id="KW-1185">Reference proteome</keyword>
<dbReference type="PROSITE" id="PS50262">
    <property type="entry name" value="G_PROTEIN_RECEP_F1_2"/>
    <property type="match status" value="2"/>
</dbReference>
<feature type="transmembrane region" description="Helical" evidence="9">
    <location>
        <begin position="12"/>
        <end position="37"/>
    </location>
</feature>